<protein>
    <recommendedName>
        <fullName evidence="8">Metalloprotease</fullName>
    </recommendedName>
</protein>
<evidence type="ECO:0000256" key="1">
    <source>
        <dbReference type="ARBA" id="ARBA00004167"/>
    </source>
</evidence>
<feature type="signal peptide" evidence="5">
    <location>
        <begin position="1"/>
        <end position="24"/>
    </location>
</feature>
<evidence type="ECO:0000313" key="6">
    <source>
        <dbReference type="EMBL" id="MBB6472811.1"/>
    </source>
</evidence>
<dbReference type="Pfam" id="PF04228">
    <property type="entry name" value="Zn_peptidase"/>
    <property type="match status" value="1"/>
</dbReference>
<dbReference type="RefSeq" id="WP_184980156.1">
    <property type="nucleotide sequence ID" value="NZ_BAAALO010000049.1"/>
</dbReference>
<comment type="subcellular location">
    <subcellularLocation>
        <location evidence="1">Membrane</location>
        <topology evidence="1">Single-pass membrane protein</topology>
    </subcellularLocation>
</comment>
<accession>A0A7X0ICP0</accession>
<dbReference type="PANTHER" id="PTHR30168:SF0">
    <property type="entry name" value="INNER MEMBRANE PROTEIN"/>
    <property type="match status" value="1"/>
</dbReference>
<dbReference type="Proteomes" id="UP000555564">
    <property type="component" value="Unassembled WGS sequence"/>
</dbReference>
<evidence type="ECO:0000313" key="7">
    <source>
        <dbReference type="Proteomes" id="UP000555564"/>
    </source>
</evidence>
<evidence type="ECO:0000256" key="5">
    <source>
        <dbReference type="SAM" id="SignalP"/>
    </source>
</evidence>
<proteinExistence type="predicted"/>
<organism evidence="6 7">
    <name type="scientific">Sphaerisporangium rubeum</name>
    <dbReference type="NCBI Taxonomy" id="321317"/>
    <lineage>
        <taxon>Bacteria</taxon>
        <taxon>Bacillati</taxon>
        <taxon>Actinomycetota</taxon>
        <taxon>Actinomycetes</taxon>
        <taxon>Streptosporangiales</taxon>
        <taxon>Streptosporangiaceae</taxon>
        <taxon>Sphaerisporangium</taxon>
    </lineage>
</organism>
<dbReference type="PANTHER" id="PTHR30168">
    <property type="entry name" value="PUTATIVE MEMBRANE PROTEIN YPFJ"/>
    <property type="match status" value="1"/>
</dbReference>
<keyword evidence="5" id="KW-0732">Signal</keyword>
<keyword evidence="4" id="KW-0472">Membrane</keyword>
<keyword evidence="2" id="KW-0812">Transmembrane</keyword>
<reference evidence="6 7" key="1">
    <citation type="submission" date="2020-08" db="EMBL/GenBank/DDBJ databases">
        <title>Sequencing the genomes of 1000 actinobacteria strains.</title>
        <authorList>
            <person name="Klenk H.-P."/>
        </authorList>
    </citation>
    <scope>NUCLEOTIDE SEQUENCE [LARGE SCALE GENOMIC DNA]</scope>
    <source>
        <strain evidence="6 7">DSM 44936</strain>
    </source>
</reference>
<dbReference type="AlphaFoldDB" id="A0A7X0ICP0"/>
<comment type="caution">
    <text evidence="6">The sequence shown here is derived from an EMBL/GenBank/DDBJ whole genome shotgun (WGS) entry which is preliminary data.</text>
</comment>
<evidence type="ECO:0000256" key="3">
    <source>
        <dbReference type="ARBA" id="ARBA00022989"/>
    </source>
</evidence>
<evidence type="ECO:0000256" key="4">
    <source>
        <dbReference type="ARBA" id="ARBA00023136"/>
    </source>
</evidence>
<keyword evidence="7" id="KW-1185">Reference proteome</keyword>
<dbReference type="InterPro" id="IPR007343">
    <property type="entry name" value="Uncharacterised_pept_Zn_put"/>
</dbReference>
<name>A0A7X0ICP0_9ACTN</name>
<dbReference type="GO" id="GO:0016020">
    <property type="term" value="C:membrane"/>
    <property type="evidence" value="ECO:0007669"/>
    <property type="project" value="UniProtKB-SubCell"/>
</dbReference>
<sequence>MGKSSVVLLPAVVASLLAGGTAHAAAAPPASYPIKNASGLTKNALYTSGRLPVTNCPERPVRAGSAASVRTYLNTLVKCLDVTWSAHFLQAHMPFSMPKVRYITKPEKVCGEKWRKNVQGLYCTSTRQITIILDRDVVNHPQDLFLMDVIAHEYGHHIQNITGIWGEYLRLPSRGKSEYNEQTRRNELQAECLAGAFIGSVYKSLDRTPADWRDLLDSTRRSGDEIYKIRDHGKGKNIANWLNRGFKAAGPSACNTWIARPEMVA</sequence>
<feature type="chain" id="PRO_5031482278" description="Metalloprotease" evidence="5">
    <location>
        <begin position="25"/>
        <end position="265"/>
    </location>
</feature>
<evidence type="ECO:0008006" key="8">
    <source>
        <dbReference type="Google" id="ProtNLM"/>
    </source>
</evidence>
<evidence type="ECO:0000256" key="2">
    <source>
        <dbReference type="ARBA" id="ARBA00022692"/>
    </source>
</evidence>
<gene>
    <name evidence="6" type="ORF">BJ992_002242</name>
</gene>
<dbReference type="EMBL" id="JACHIU010000001">
    <property type="protein sequence ID" value="MBB6472811.1"/>
    <property type="molecule type" value="Genomic_DNA"/>
</dbReference>
<keyword evidence="3" id="KW-1133">Transmembrane helix</keyword>